<protein>
    <submittedName>
        <fullName evidence="5">Retrovirus-related Pol polyprotein from transposon TNT 1-94</fullName>
    </submittedName>
</protein>
<dbReference type="GO" id="GO:0006397">
    <property type="term" value="P:mRNA processing"/>
    <property type="evidence" value="ECO:0007669"/>
    <property type="project" value="UniProtKB-KW"/>
</dbReference>
<evidence type="ECO:0000313" key="5">
    <source>
        <dbReference type="EMBL" id="KAF7345981.1"/>
    </source>
</evidence>
<feature type="region of interest" description="Disordered" evidence="3">
    <location>
        <begin position="216"/>
        <end position="248"/>
    </location>
</feature>
<dbReference type="Pfam" id="PF14223">
    <property type="entry name" value="Retrotran_gag_2"/>
    <property type="match status" value="1"/>
</dbReference>
<keyword evidence="6" id="KW-1185">Reference proteome</keyword>
<dbReference type="EMBL" id="JACAZI010000013">
    <property type="protein sequence ID" value="KAF7345981.1"/>
    <property type="molecule type" value="Genomic_DNA"/>
</dbReference>
<dbReference type="PANTHER" id="PTHR47481">
    <property type="match status" value="1"/>
</dbReference>
<feature type="region of interest" description="Disordered" evidence="3">
    <location>
        <begin position="266"/>
        <end position="293"/>
    </location>
</feature>
<dbReference type="PANTHER" id="PTHR47481:SF14">
    <property type="entry name" value="RETROTRANSPOSON COPIA-LIKE N-TERMINAL DOMAIN-CONTAINING PROTEIN"/>
    <property type="match status" value="1"/>
</dbReference>
<dbReference type="SUPFAM" id="SSF57756">
    <property type="entry name" value="Retrovirus zinc finger-like domains"/>
    <property type="match status" value="1"/>
</dbReference>
<evidence type="ECO:0000256" key="1">
    <source>
        <dbReference type="ARBA" id="ARBA00022664"/>
    </source>
</evidence>
<dbReference type="PROSITE" id="PS50158">
    <property type="entry name" value="ZF_CCHC"/>
    <property type="match status" value="1"/>
</dbReference>
<comment type="caution">
    <text evidence="5">The sequence shown here is derived from an EMBL/GenBank/DDBJ whole genome shotgun (WGS) entry which is preliminary data.</text>
</comment>
<dbReference type="SMART" id="SM00343">
    <property type="entry name" value="ZnF_C2HC"/>
    <property type="match status" value="1"/>
</dbReference>
<dbReference type="InterPro" id="IPR054722">
    <property type="entry name" value="PolX-like_BBD"/>
</dbReference>
<sequence>MSTTNSKLSDYFLCIPKCEADGSNWSVYKNRFSYAADAAGLGDHLLLTYTAPITPTVISPATAADAAVLELFEKDLKTYKSGQAIIKQAIASSIPDPLFLRIKDEKTAADLWKKVSEEFEKKSKMVTVDLHCRLQDEHCTETGDVRTHLAKLQTLRTDLIGMGADPGDDNFTAIILGLLPPSYDPYLSAIMATSTLLAKTLSPDDLIRGLNEEADHRSLKNKSRKDNRDIAFSVGDGKGGRGKGGSKPNVECYNCHKKGHIKADCWAKGGGKEGKGPQGKGKGKGKESANAAANKDNDGVWMAQVEANLQSFAAGFEALKQGNGSGTSAQGSAGCWLSDYDDEDFFENEEDGSISDVALLPELQDLLETALGAMGSNASDNSDNFAYWVEISVNEWISNQENKEENITSSFDTAMLASDAGTPNVETELYDLGASRHMSPYRHRFINYTSIPPKSITAADNGSFQAIGQGDMHISIPNGNSMATVLLKGVLYAPKLGFTLISISKITDAGFATLFRDDFCRIFDKKQKLLGVIKKKNSTYRVQHAPTTATSGVTAASAVETVSIEELHRKMGHIAPEARLVSVSLVYRA</sequence>
<evidence type="ECO:0000256" key="2">
    <source>
        <dbReference type="PROSITE-ProRule" id="PRU00047"/>
    </source>
</evidence>
<evidence type="ECO:0000313" key="6">
    <source>
        <dbReference type="Proteomes" id="UP000620124"/>
    </source>
</evidence>
<dbReference type="AlphaFoldDB" id="A0A8H6XT81"/>
<dbReference type="InterPro" id="IPR001878">
    <property type="entry name" value="Znf_CCHC"/>
</dbReference>
<keyword evidence="1" id="KW-0507">mRNA processing</keyword>
<keyword evidence="2" id="KW-0862">Zinc</keyword>
<evidence type="ECO:0000256" key="3">
    <source>
        <dbReference type="SAM" id="MobiDB-lite"/>
    </source>
</evidence>
<dbReference type="Pfam" id="PF22936">
    <property type="entry name" value="Pol_BBD"/>
    <property type="match status" value="1"/>
</dbReference>
<keyword evidence="2" id="KW-0479">Metal-binding</keyword>
<gene>
    <name evidence="5" type="ORF">MVEN_01620700</name>
</gene>
<keyword evidence="2" id="KW-0863">Zinc-finger</keyword>
<accession>A0A8H6XT81</accession>
<evidence type="ECO:0000259" key="4">
    <source>
        <dbReference type="PROSITE" id="PS50158"/>
    </source>
</evidence>
<proteinExistence type="predicted"/>
<dbReference type="OrthoDB" id="3251181at2759"/>
<dbReference type="GO" id="GO:0003676">
    <property type="term" value="F:nucleic acid binding"/>
    <property type="evidence" value="ECO:0007669"/>
    <property type="project" value="InterPro"/>
</dbReference>
<feature type="domain" description="CCHC-type" evidence="4">
    <location>
        <begin position="252"/>
        <end position="265"/>
    </location>
</feature>
<feature type="compositionally biased region" description="Basic and acidic residues" evidence="3">
    <location>
        <begin position="266"/>
        <end position="275"/>
    </location>
</feature>
<dbReference type="Gene3D" id="4.10.60.10">
    <property type="entry name" value="Zinc finger, CCHC-type"/>
    <property type="match status" value="1"/>
</dbReference>
<feature type="compositionally biased region" description="Basic and acidic residues" evidence="3">
    <location>
        <begin position="216"/>
        <end position="229"/>
    </location>
</feature>
<organism evidence="5 6">
    <name type="scientific">Mycena venus</name>
    <dbReference type="NCBI Taxonomy" id="2733690"/>
    <lineage>
        <taxon>Eukaryota</taxon>
        <taxon>Fungi</taxon>
        <taxon>Dikarya</taxon>
        <taxon>Basidiomycota</taxon>
        <taxon>Agaricomycotina</taxon>
        <taxon>Agaricomycetes</taxon>
        <taxon>Agaricomycetidae</taxon>
        <taxon>Agaricales</taxon>
        <taxon>Marasmiineae</taxon>
        <taxon>Mycenaceae</taxon>
        <taxon>Mycena</taxon>
    </lineage>
</organism>
<dbReference type="Proteomes" id="UP000620124">
    <property type="component" value="Unassembled WGS sequence"/>
</dbReference>
<name>A0A8H6XT81_9AGAR</name>
<reference evidence="5" key="1">
    <citation type="submission" date="2020-05" db="EMBL/GenBank/DDBJ databases">
        <title>Mycena genomes resolve the evolution of fungal bioluminescence.</title>
        <authorList>
            <person name="Tsai I.J."/>
        </authorList>
    </citation>
    <scope>NUCLEOTIDE SEQUENCE</scope>
    <source>
        <strain evidence="5">CCC161011</strain>
    </source>
</reference>
<dbReference type="GO" id="GO:0008270">
    <property type="term" value="F:zinc ion binding"/>
    <property type="evidence" value="ECO:0007669"/>
    <property type="project" value="UniProtKB-KW"/>
</dbReference>
<dbReference type="InterPro" id="IPR036875">
    <property type="entry name" value="Znf_CCHC_sf"/>
</dbReference>